<evidence type="ECO:0000313" key="3">
    <source>
        <dbReference type="WBParaSite" id="HPLM_0000092901-mRNA-1"/>
    </source>
</evidence>
<dbReference type="SUPFAM" id="SSF56672">
    <property type="entry name" value="DNA/RNA polymerases"/>
    <property type="match status" value="1"/>
</dbReference>
<dbReference type="OrthoDB" id="5867815at2759"/>
<dbReference type="Gene3D" id="3.10.10.10">
    <property type="entry name" value="HIV Type 1 Reverse Transcriptase, subunit A, domain 1"/>
    <property type="match status" value="1"/>
</dbReference>
<name>A0A0N4VUG2_HAEPC</name>
<sequence length="253" mass="28554">MATPAVINTGRASILVANPTSKPEALYKGQHISSAVPLYRCSSSLCTIWSDQHRIGKVTHSHFAESNTTHDISPRIVDLSHAEVTDEQQEQLAALFYEFRDRISNDSYDLGSYEDSEIVNKTTTNSPTTRFRPPRIPVKFQKELDEHINKLLRAGRIVESDTPWVHNTVIVKKKDRSLRSYDVTIMYLKGSSNVVADALSRAANPQVRFQDDTPDADDIIEFPVNPTVTSMFGLLETWAYCIMFFHCFAVQVC</sequence>
<reference evidence="3" key="1">
    <citation type="submission" date="2017-02" db="UniProtKB">
        <authorList>
            <consortium name="WormBaseParasite"/>
        </authorList>
    </citation>
    <scope>IDENTIFICATION</scope>
</reference>
<proteinExistence type="predicted"/>
<dbReference type="EMBL" id="UZAF01000988">
    <property type="protein sequence ID" value="VDO07084.1"/>
    <property type="molecule type" value="Genomic_DNA"/>
</dbReference>
<gene>
    <name evidence="1" type="ORF">HPLM_LOCUS930</name>
</gene>
<dbReference type="AlphaFoldDB" id="A0A0N4VUG2"/>
<protein>
    <submittedName>
        <fullName evidence="3">Retrovirus-related Pol polyprotein from transposon 17.6</fullName>
    </submittedName>
</protein>
<evidence type="ECO:0000313" key="2">
    <source>
        <dbReference type="Proteomes" id="UP000268014"/>
    </source>
</evidence>
<dbReference type="InterPro" id="IPR043502">
    <property type="entry name" value="DNA/RNA_pol_sf"/>
</dbReference>
<keyword evidence="2" id="KW-1185">Reference proteome</keyword>
<organism evidence="3">
    <name type="scientific">Haemonchus placei</name>
    <name type="common">Barber's pole worm</name>
    <dbReference type="NCBI Taxonomy" id="6290"/>
    <lineage>
        <taxon>Eukaryota</taxon>
        <taxon>Metazoa</taxon>
        <taxon>Ecdysozoa</taxon>
        <taxon>Nematoda</taxon>
        <taxon>Chromadorea</taxon>
        <taxon>Rhabditida</taxon>
        <taxon>Rhabditina</taxon>
        <taxon>Rhabditomorpha</taxon>
        <taxon>Strongyloidea</taxon>
        <taxon>Trichostrongylidae</taxon>
        <taxon>Haemonchus</taxon>
    </lineage>
</organism>
<dbReference type="Proteomes" id="UP000268014">
    <property type="component" value="Unassembled WGS sequence"/>
</dbReference>
<accession>A0A0N4VUG2</accession>
<dbReference type="WBParaSite" id="HPLM_0000092901-mRNA-1">
    <property type="protein sequence ID" value="HPLM_0000092901-mRNA-1"/>
    <property type="gene ID" value="HPLM_0000092901"/>
</dbReference>
<evidence type="ECO:0000313" key="1">
    <source>
        <dbReference type="EMBL" id="VDO07084.1"/>
    </source>
</evidence>
<reference evidence="1 2" key="2">
    <citation type="submission" date="2018-11" db="EMBL/GenBank/DDBJ databases">
        <authorList>
            <consortium name="Pathogen Informatics"/>
        </authorList>
    </citation>
    <scope>NUCLEOTIDE SEQUENCE [LARGE SCALE GENOMIC DNA]</scope>
    <source>
        <strain evidence="1 2">MHpl1</strain>
    </source>
</reference>